<keyword evidence="2" id="KW-1185">Reference proteome</keyword>
<dbReference type="InterPro" id="IPR000629">
    <property type="entry name" value="RNA-helicase_DEAD-box_CS"/>
</dbReference>
<gene>
    <name evidence="1" type="ORF">AG1IA_07013</name>
</gene>
<proteinExistence type="predicted"/>
<sequence length="118" mass="13099">MVLGLAHPMANFEDHRFGGDVRGTSIKRNLPLTWEWGYMVDGRLFSEKVEKNGGYDWKSDCMHSEAIYMRLAHGGFRDWGSGLPEKDGILDEADRVGHTSQIEGTTAVLPEGPASIGY</sequence>
<evidence type="ECO:0000313" key="2">
    <source>
        <dbReference type="Proteomes" id="UP000011668"/>
    </source>
</evidence>
<dbReference type="PROSITE" id="PS00039">
    <property type="entry name" value="DEAD_ATP_HELICASE"/>
    <property type="match status" value="1"/>
</dbReference>
<dbReference type="EMBL" id="AFRT01001975">
    <property type="protein sequence ID" value="ELU38963.1"/>
    <property type="molecule type" value="Genomic_DNA"/>
</dbReference>
<name>L8WQB5_THACA</name>
<organism evidence="1 2">
    <name type="scientific">Thanatephorus cucumeris (strain AG1-IA)</name>
    <name type="common">Rice sheath blight fungus</name>
    <name type="synonym">Rhizoctonia solani</name>
    <dbReference type="NCBI Taxonomy" id="983506"/>
    <lineage>
        <taxon>Eukaryota</taxon>
        <taxon>Fungi</taxon>
        <taxon>Dikarya</taxon>
        <taxon>Basidiomycota</taxon>
        <taxon>Agaricomycotina</taxon>
        <taxon>Agaricomycetes</taxon>
        <taxon>Cantharellales</taxon>
        <taxon>Ceratobasidiaceae</taxon>
        <taxon>Rhizoctonia</taxon>
        <taxon>Rhizoctonia solani AG-1</taxon>
    </lineage>
</organism>
<dbReference type="Proteomes" id="UP000011668">
    <property type="component" value="Unassembled WGS sequence"/>
</dbReference>
<comment type="caution">
    <text evidence="1">The sequence shown here is derived from an EMBL/GenBank/DDBJ whole genome shotgun (WGS) entry which is preliminary data.</text>
</comment>
<dbReference type="HOGENOM" id="CLU_2074730_0_0_1"/>
<evidence type="ECO:0000313" key="1">
    <source>
        <dbReference type="EMBL" id="ELU38963.1"/>
    </source>
</evidence>
<dbReference type="AlphaFoldDB" id="L8WQB5"/>
<accession>L8WQB5</accession>
<reference evidence="1 2" key="1">
    <citation type="journal article" date="2013" name="Nat. Commun.">
        <title>The evolution and pathogenic mechanisms of the rice sheath blight pathogen.</title>
        <authorList>
            <person name="Zheng A."/>
            <person name="Lin R."/>
            <person name="Xu L."/>
            <person name="Qin P."/>
            <person name="Tang C."/>
            <person name="Ai P."/>
            <person name="Zhang D."/>
            <person name="Liu Y."/>
            <person name="Sun Z."/>
            <person name="Feng H."/>
            <person name="Wang Y."/>
            <person name="Chen Y."/>
            <person name="Liang X."/>
            <person name="Fu R."/>
            <person name="Li Q."/>
            <person name="Zhang J."/>
            <person name="Yu X."/>
            <person name="Xie Z."/>
            <person name="Ding L."/>
            <person name="Guan P."/>
            <person name="Tang J."/>
            <person name="Liang Y."/>
            <person name="Wang S."/>
            <person name="Deng Q."/>
            <person name="Li S."/>
            <person name="Zhu J."/>
            <person name="Wang L."/>
            <person name="Liu H."/>
            <person name="Li P."/>
        </authorList>
    </citation>
    <scope>NUCLEOTIDE SEQUENCE [LARGE SCALE GENOMIC DNA]</scope>
    <source>
        <strain evidence="2">AG-1 IA</strain>
    </source>
</reference>
<protein>
    <submittedName>
        <fullName evidence="1">Uncharacterized protein</fullName>
    </submittedName>
</protein>